<dbReference type="InterPro" id="IPR015813">
    <property type="entry name" value="Pyrv/PenolPyrv_kinase-like_dom"/>
</dbReference>
<evidence type="ECO:0000259" key="6">
    <source>
        <dbReference type="Pfam" id="PF03328"/>
    </source>
</evidence>
<dbReference type="GeneID" id="93206583"/>
<evidence type="ECO:0000313" key="7">
    <source>
        <dbReference type="EMBL" id="CCJ54978.1"/>
    </source>
</evidence>
<dbReference type="HOGENOM" id="CLU_044864_2_0_4"/>
<comment type="cofactor">
    <cofactor evidence="1">
        <name>Mg(2+)</name>
        <dbReference type="ChEBI" id="CHEBI:18420"/>
    </cofactor>
</comment>
<dbReference type="Pfam" id="PF03328">
    <property type="entry name" value="HpcH_HpaI"/>
    <property type="match status" value="1"/>
</dbReference>
<dbReference type="OrthoDB" id="348111at2"/>
<feature type="binding site" evidence="5">
    <location>
        <position position="123"/>
    </location>
    <ligand>
        <name>Mg(2+)</name>
        <dbReference type="ChEBI" id="CHEBI:18420"/>
    </ligand>
</feature>
<evidence type="ECO:0000256" key="2">
    <source>
        <dbReference type="ARBA" id="ARBA00022723"/>
    </source>
</evidence>
<dbReference type="PIRSF" id="PIRSF015582">
    <property type="entry name" value="Cit_lyase_B"/>
    <property type="match status" value="1"/>
</dbReference>
<dbReference type="Proteomes" id="UP000007564">
    <property type="component" value="Chromosome"/>
</dbReference>
<dbReference type="InterPro" id="IPR011206">
    <property type="entry name" value="Citrate_lyase_beta/mcl1/mcl2"/>
</dbReference>
<feature type="domain" description="HpcH/HpaI aldolase/citrate lyase" evidence="6">
    <location>
        <begin position="6"/>
        <end position="216"/>
    </location>
</feature>
<evidence type="ECO:0000256" key="4">
    <source>
        <dbReference type="PIRSR" id="PIRSR015582-1"/>
    </source>
</evidence>
<dbReference type="GO" id="GO:0006107">
    <property type="term" value="P:oxaloacetate metabolic process"/>
    <property type="evidence" value="ECO:0007669"/>
    <property type="project" value="TreeGrafter"/>
</dbReference>
<dbReference type="GO" id="GO:0003824">
    <property type="term" value="F:catalytic activity"/>
    <property type="evidence" value="ECO:0007669"/>
    <property type="project" value="InterPro"/>
</dbReference>
<keyword evidence="3 5" id="KW-0460">Magnesium</keyword>
<sequence length="276" mass="28656">MSAPAQTYLFVPGSRPERIAKAIDAGPDAVIVDLEDAVAPADKPAALDSLRAGWDGHAARAQAQRVTLLVRINAADTPWHAADLAACQALGVAHVVVPKAADADALARVRAAVPGALLYPLIESAEGYAHLPAVAGAEGVARLMFGSVDLMLDLGIGEDDQPLHYFRSRLVLASRLAGLPAPIDGVCVDLRDPEALAAQVLRARQFGFGAKLLIHPGQIAPVRRGFAPSEAQRAWARRVVDAAAAADGAAVAVDGKMVDRPVLMQAQAILACPPPA</sequence>
<reference evidence="7 8" key="1">
    <citation type="journal article" date="2012" name="BMC Genomics">
        <title>Comparative genomics of the classical Bordetella subspecies: the evolution and exchange of virulence-associated diversity amongst closely related pathogens.</title>
        <authorList>
            <person name="Park J."/>
            <person name="Zhang Y."/>
            <person name="Buboltz A.M."/>
            <person name="Zhang X."/>
            <person name="Schuster S.C."/>
            <person name="Ahuja U."/>
            <person name="Liu M."/>
            <person name="Miller J.F."/>
            <person name="Sebaihia M."/>
            <person name="Bentley S.D."/>
            <person name="Parkhill J."/>
            <person name="Harvill E.T."/>
        </authorList>
    </citation>
    <scope>NUCLEOTIDE SEQUENCE [LARGE SCALE GENOMIC DNA]</scope>
    <source>
        <strain evidence="7 8">253</strain>
    </source>
</reference>
<evidence type="ECO:0000256" key="1">
    <source>
        <dbReference type="ARBA" id="ARBA00001946"/>
    </source>
</evidence>
<dbReference type="GO" id="GO:0000287">
    <property type="term" value="F:magnesium ion binding"/>
    <property type="evidence" value="ECO:0007669"/>
    <property type="project" value="TreeGrafter"/>
</dbReference>
<proteinExistence type="predicted"/>
<protein>
    <recommendedName>
        <fullName evidence="6">HpcH/HpaI aldolase/citrate lyase domain-containing protein</fullName>
    </recommendedName>
</protein>
<dbReference type="InterPro" id="IPR005000">
    <property type="entry name" value="Aldolase/citrate-lyase_domain"/>
</dbReference>
<keyword evidence="2 5" id="KW-0479">Metal-binding</keyword>
<dbReference type="KEGG" id="bbh:BN112_3061"/>
<evidence type="ECO:0000256" key="3">
    <source>
        <dbReference type="ARBA" id="ARBA00022842"/>
    </source>
</evidence>
<dbReference type="InterPro" id="IPR040442">
    <property type="entry name" value="Pyrv_kinase-like_dom_sf"/>
</dbReference>
<dbReference type="RefSeq" id="WP_010925778.1">
    <property type="nucleotide sequence ID" value="NC_019382.1"/>
</dbReference>
<dbReference type="AlphaFoldDB" id="A0A0C6P566"/>
<evidence type="ECO:0000256" key="5">
    <source>
        <dbReference type="PIRSR" id="PIRSR015582-2"/>
    </source>
</evidence>
<dbReference type="Gene3D" id="3.20.20.60">
    <property type="entry name" value="Phosphoenolpyruvate-binding domains"/>
    <property type="match status" value="1"/>
</dbReference>
<dbReference type="PANTHER" id="PTHR32308:SF10">
    <property type="entry name" value="CITRATE LYASE SUBUNIT BETA"/>
    <property type="match status" value="1"/>
</dbReference>
<dbReference type="SUPFAM" id="SSF51621">
    <property type="entry name" value="Phosphoenolpyruvate/pyruvate domain"/>
    <property type="match status" value="1"/>
</dbReference>
<gene>
    <name evidence="7" type="ORF">BN112_3061</name>
</gene>
<feature type="binding site" evidence="4">
    <location>
        <position position="71"/>
    </location>
    <ligand>
        <name>substrate</name>
    </ligand>
</feature>
<evidence type="ECO:0000313" key="8">
    <source>
        <dbReference type="Proteomes" id="UP000007564"/>
    </source>
</evidence>
<dbReference type="EMBL" id="HE965806">
    <property type="protein sequence ID" value="CCJ54978.1"/>
    <property type="molecule type" value="Genomic_DNA"/>
</dbReference>
<name>A0A0C6P566_BORBO</name>
<dbReference type="PANTHER" id="PTHR32308">
    <property type="entry name" value="LYASE BETA SUBUNIT, PUTATIVE (AFU_ORTHOLOGUE AFUA_4G13030)-RELATED"/>
    <property type="match status" value="1"/>
</dbReference>
<organism evidence="7 8">
    <name type="scientific">Bordetella bronchiseptica 253</name>
    <dbReference type="NCBI Taxonomy" id="568707"/>
    <lineage>
        <taxon>Bacteria</taxon>
        <taxon>Pseudomonadati</taxon>
        <taxon>Pseudomonadota</taxon>
        <taxon>Betaproteobacteria</taxon>
        <taxon>Burkholderiales</taxon>
        <taxon>Alcaligenaceae</taxon>
        <taxon>Bordetella</taxon>
    </lineage>
</organism>
<feature type="binding site" evidence="5">
    <location>
        <position position="149"/>
    </location>
    <ligand>
        <name>Mg(2+)</name>
        <dbReference type="ChEBI" id="CHEBI:18420"/>
    </ligand>
</feature>
<accession>A0A0C6P566</accession>
<feature type="binding site" evidence="4">
    <location>
        <position position="123"/>
    </location>
    <ligand>
        <name>substrate</name>
    </ligand>
</feature>